<name>A0A067SID1_GALM3</name>
<reference evidence="2" key="1">
    <citation type="journal article" date="2014" name="Proc. Natl. Acad. Sci. U.S.A.">
        <title>Extensive sampling of basidiomycete genomes demonstrates inadequacy of the white-rot/brown-rot paradigm for wood decay fungi.</title>
        <authorList>
            <person name="Riley R."/>
            <person name="Salamov A.A."/>
            <person name="Brown D.W."/>
            <person name="Nagy L.G."/>
            <person name="Floudas D."/>
            <person name="Held B.W."/>
            <person name="Levasseur A."/>
            <person name="Lombard V."/>
            <person name="Morin E."/>
            <person name="Otillar R."/>
            <person name="Lindquist E.A."/>
            <person name="Sun H."/>
            <person name="LaButti K.M."/>
            <person name="Schmutz J."/>
            <person name="Jabbour D."/>
            <person name="Luo H."/>
            <person name="Baker S.E."/>
            <person name="Pisabarro A.G."/>
            <person name="Walton J.D."/>
            <person name="Blanchette R.A."/>
            <person name="Henrissat B."/>
            <person name="Martin F."/>
            <person name="Cullen D."/>
            <person name="Hibbett D.S."/>
            <person name="Grigoriev I.V."/>
        </authorList>
    </citation>
    <scope>NUCLEOTIDE SEQUENCE [LARGE SCALE GENOMIC DNA]</scope>
    <source>
        <strain evidence="2">CBS 339.88</strain>
    </source>
</reference>
<evidence type="ECO:0000313" key="2">
    <source>
        <dbReference type="Proteomes" id="UP000027222"/>
    </source>
</evidence>
<sequence>MRASGTLPTGSADDRAMMSLVQQAITAMSAFTVNVPLTNFQVGKIQETAQAI</sequence>
<organism evidence="1 2">
    <name type="scientific">Galerina marginata (strain CBS 339.88)</name>
    <dbReference type="NCBI Taxonomy" id="685588"/>
    <lineage>
        <taxon>Eukaryota</taxon>
        <taxon>Fungi</taxon>
        <taxon>Dikarya</taxon>
        <taxon>Basidiomycota</taxon>
        <taxon>Agaricomycotina</taxon>
        <taxon>Agaricomycetes</taxon>
        <taxon>Agaricomycetidae</taxon>
        <taxon>Agaricales</taxon>
        <taxon>Agaricineae</taxon>
        <taxon>Strophariaceae</taxon>
        <taxon>Galerina</taxon>
    </lineage>
</organism>
<evidence type="ECO:0000313" key="1">
    <source>
        <dbReference type="EMBL" id="KDR66508.1"/>
    </source>
</evidence>
<dbReference type="Proteomes" id="UP000027222">
    <property type="component" value="Unassembled WGS sequence"/>
</dbReference>
<proteinExistence type="predicted"/>
<keyword evidence="2" id="KW-1185">Reference proteome</keyword>
<dbReference type="EMBL" id="KL142423">
    <property type="protein sequence ID" value="KDR66508.1"/>
    <property type="molecule type" value="Genomic_DNA"/>
</dbReference>
<accession>A0A067SID1</accession>
<dbReference type="HOGENOM" id="CLU_3087386_0_0_1"/>
<dbReference type="AlphaFoldDB" id="A0A067SID1"/>
<protein>
    <submittedName>
        <fullName evidence="1">Uncharacterized protein</fullName>
    </submittedName>
</protein>
<gene>
    <name evidence="1" type="ORF">GALMADRAFT_259357</name>
</gene>